<dbReference type="Proteomes" id="UP001501455">
    <property type="component" value="Unassembled WGS sequence"/>
</dbReference>
<dbReference type="PANTHER" id="PTHR42305:SF1">
    <property type="entry name" value="MEMBRANE PROTEIN RV1733C-RELATED"/>
    <property type="match status" value="1"/>
</dbReference>
<keyword evidence="1" id="KW-1133">Transmembrane helix</keyword>
<keyword evidence="1" id="KW-0472">Membrane</keyword>
<evidence type="ECO:0000313" key="3">
    <source>
        <dbReference type="Proteomes" id="UP001501455"/>
    </source>
</evidence>
<reference evidence="3" key="1">
    <citation type="journal article" date="2019" name="Int. J. Syst. Evol. Microbiol.">
        <title>The Global Catalogue of Microorganisms (GCM) 10K type strain sequencing project: providing services to taxonomists for standard genome sequencing and annotation.</title>
        <authorList>
            <consortium name="The Broad Institute Genomics Platform"/>
            <consortium name="The Broad Institute Genome Sequencing Center for Infectious Disease"/>
            <person name="Wu L."/>
            <person name="Ma J."/>
        </authorList>
    </citation>
    <scope>NUCLEOTIDE SEQUENCE [LARGE SCALE GENOMIC DNA]</scope>
    <source>
        <strain evidence="3">JCM 4816</strain>
    </source>
</reference>
<dbReference type="RefSeq" id="WP_345586065.1">
    <property type="nucleotide sequence ID" value="NZ_BAAAXF010000090.1"/>
</dbReference>
<keyword evidence="3" id="KW-1185">Reference proteome</keyword>
<protein>
    <recommendedName>
        <fullName evidence="4">Integral membrane protein</fullName>
    </recommendedName>
</protein>
<evidence type="ECO:0008006" key="4">
    <source>
        <dbReference type="Google" id="ProtNLM"/>
    </source>
</evidence>
<evidence type="ECO:0000313" key="2">
    <source>
        <dbReference type="EMBL" id="GAA3506143.1"/>
    </source>
</evidence>
<evidence type="ECO:0000256" key="1">
    <source>
        <dbReference type="SAM" id="Phobius"/>
    </source>
</evidence>
<accession>A0ABP6UHE3</accession>
<proteinExistence type="predicted"/>
<comment type="caution">
    <text evidence="2">The sequence shown here is derived from an EMBL/GenBank/DDBJ whole genome shotgun (WGS) entry which is preliminary data.</text>
</comment>
<feature type="transmembrane region" description="Helical" evidence="1">
    <location>
        <begin position="140"/>
        <end position="163"/>
    </location>
</feature>
<sequence>MGTRLRGRPRGRNPLRRRSDVIEAWTVSAVAVLVCVGAPLVGAVVARWAHDEARATAAEQRADRHRVRAEVVGGPAGAPSSSRAGEQRVPRATVRWTEPGGGRRTALARVPAGTRRGDVVHVWFDSRGRDVPPPVDSATVWQHGIGMGVCAAGVSAAGVLLVHRAVRETMLRRRLAEWERAWARTEPEWTRRGA</sequence>
<organism evidence="2 3">
    <name type="scientific">Streptomyces prasinosporus</name>
    <dbReference type="NCBI Taxonomy" id="68256"/>
    <lineage>
        <taxon>Bacteria</taxon>
        <taxon>Bacillati</taxon>
        <taxon>Actinomycetota</taxon>
        <taxon>Actinomycetes</taxon>
        <taxon>Kitasatosporales</taxon>
        <taxon>Streptomycetaceae</taxon>
        <taxon>Streptomyces</taxon>
        <taxon>Streptomyces albogriseolus group</taxon>
    </lineage>
</organism>
<dbReference type="EMBL" id="BAAAXF010000090">
    <property type="protein sequence ID" value="GAA3506143.1"/>
    <property type="molecule type" value="Genomic_DNA"/>
</dbReference>
<gene>
    <name evidence="2" type="ORF">GCM10019016_132580</name>
</gene>
<name>A0ABP6UHE3_9ACTN</name>
<feature type="transmembrane region" description="Helical" evidence="1">
    <location>
        <begin position="21"/>
        <end position="46"/>
    </location>
</feature>
<keyword evidence="1" id="KW-0812">Transmembrane</keyword>
<dbReference type="InterPro" id="IPR039708">
    <property type="entry name" value="MT1774/Rv1733c-like"/>
</dbReference>
<dbReference type="PANTHER" id="PTHR42305">
    <property type="entry name" value="MEMBRANE PROTEIN RV1733C-RELATED"/>
    <property type="match status" value="1"/>
</dbReference>